<dbReference type="Gene3D" id="3.90.79.10">
    <property type="entry name" value="Nucleoside Triphosphate Pyrophosphohydrolase"/>
    <property type="match status" value="1"/>
</dbReference>
<evidence type="ECO:0000256" key="3">
    <source>
        <dbReference type="ARBA" id="ARBA00022801"/>
    </source>
</evidence>
<dbReference type="PANTHER" id="PTHR43046:SF14">
    <property type="entry name" value="MUTT_NUDIX FAMILY PROTEIN"/>
    <property type="match status" value="1"/>
</dbReference>
<keyword evidence="3 4" id="KW-0378">Hydrolase</keyword>
<dbReference type="GO" id="GO:0016787">
    <property type="term" value="F:hydrolase activity"/>
    <property type="evidence" value="ECO:0007669"/>
    <property type="project" value="UniProtKB-KW"/>
</dbReference>
<sequence>MDRVLALDGKGNALTAFLPVMRVPGVPDDAPMPAALAVVWCGRHLLLVFDRFRRQWELPGGRIDPGETPRQAAVRELHEESGLHLPALTLAGYARFRLTGPPRDEYAAIYTAHVATRHDDFTPNQEISAVHWWDTDAPPPDGSQIIDTTLALLTRLGRQPNG</sequence>
<dbReference type="InterPro" id="IPR020476">
    <property type="entry name" value="Nudix_hydrolase"/>
</dbReference>
<dbReference type="PRINTS" id="PR00502">
    <property type="entry name" value="NUDIXFAMILY"/>
</dbReference>
<dbReference type="CDD" id="cd02883">
    <property type="entry name" value="NUDIX_Hydrolase"/>
    <property type="match status" value="1"/>
</dbReference>
<evidence type="ECO:0000313" key="6">
    <source>
        <dbReference type="EMBL" id="SEG70951.1"/>
    </source>
</evidence>
<evidence type="ECO:0000256" key="4">
    <source>
        <dbReference type="RuleBase" id="RU003476"/>
    </source>
</evidence>
<gene>
    <name evidence="6" type="ORF">SAMN04489712_109224</name>
</gene>
<dbReference type="EMBL" id="FNVO01000009">
    <property type="protein sequence ID" value="SEG70951.1"/>
    <property type="molecule type" value="Genomic_DNA"/>
</dbReference>
<reference evidence="7" key="1">
    <citation type="submission" date="2016-10" db="EMBL/GenBank/DDBJ databases">
        <authorList>
            <person name="Varghese N."/>
            <person name="Submissions S."/>
        </authorList>
    </citation>
    <scope>NUCLEOTIDE SEQUENCE [LARGE SCALE GENOMIC DNA]</scope>
    <source>
        <strain evidence="7">DSM 43163</strain>
    </source>
</reference>
<dbReference type="RefSeq" id="WP_200827381.1">
    <property type="nucleotide sequence ID" value="NZ_FNVO01000009.1"/>
</dbReference>
<dbReference type="AlphaFoldDB" id="A0A1H6CD91"/>
<dbReference type="PROSITE" id="PS00893">
    <property type="entry name" value="NUDIX_BOX"/>
    <property type="match status" value="1"/>
</dbReference>
<evidence type="ECO:0000313" key="7">
    <source>
        <dbReference type="Proteomes" id="UP000236723"/>
    </source>
</evidence>
<keyword evidence="7" id="KW-1185">Reference proteome</keyword>
<dbReference type="InterPro" id="IPR015797">
    <property type="entry name" value="NUDIX_hydrolase-like_dom_sf"/>
</dbReference>
<dbReference type="Pfam" id="PF00293">
    <property type="entry name" value="NUDIX"/>
    <property type="match status" value="1"/>
</dbReference>
<accession>A0A1H6CD91</accession>
<evidence type="ECO:0000256" key="1">
    <source>
        <dbReference type="ARBA" id="ARBA00001946"/>
    </source>
</evidence>
<name>A0A1H6CD91_9ACTN</name>
<organism evidence="6 7">
    <name type="scientific">Thermomonospora echinospora</name>
    <dbReference type="NCBI Taxonomy" id="1992"/>
    <lineage>
        <taxon>Bacteria</taxon>
        <taxon>Bacillati</taxon>
        <taxon>Actinomycetota</taxon>
        <taxon>Actinomycetes</taxon>
        <taxon>Streptosporangiales</taxon>
        <taxon>Thermomonosporaceae</taxon>
        <taxon>Thermomonospora</taxon>
    </lineage>
</organism>
<dbReference type="Proteomes" id="UP000236723">
    <property type="component" value="Unassembled WGS sequence"/>
</dbReference>
<dbReference type="PROSITE" id="PS51462">
    <property type="entry name" value="NUDIX"/>
    <property type="match status" value="1"/>
</dbReference>
<proteinExistence type="inferred from homology"/>
<protein>
    <submittedName>
        <fullName evidence="6">NUDIX domain-containing protein</fullName>
    </submittedName>
</protein>
<evidence type="ECO:0000256" key="2">
    <source>
        <dbReference type="ARBA" id="ARBA00005582"/>
    </source>
</evidence>
<comment type="similarity">
    <text evidence="2 4">Belongs to the Nudix hydrolase family.</text>
</comment>
<dbReference type="PANTHER" id="PTHR43046">
    <property type="entry name" value="GDP-MANNOSE MANNOSYL HYDROLASE"/>
    <property type="match status" value="1"/>
</dbReference>
<comment type="cofactor">
    <cofactor evidence="1">
        <name>Mg(2+)</name>
        <dbReference type="ChEBI" id="CHEBI:18420"/>
    </cofactor>
</comment>
<feature type="domain" description="Nudix hydrolase" evidence="5">
    <location>
        <begin position="30"/>
        <end position="158"/>
    </location>
</feature>
<dbReference type="InterPro" id="IPR020084">
    <property type="entry name" value="NUDIX_hydrolase_CS"/>
</dbReference>
<dbReference type="SUPFAM" id="SSF55811">
    <property type="entry name" value="Nudix"/>
    <property type="match status" value="1"/>
</dbReference>
<dbReference type="InterPro" id="IPR000086">
    <property type="entry name" value="NUDIX_hydrolase_dom"/>
</dbReference>
<evidence type="ECO:0000259" key="5">
    <source>
        <dbReference type="PROSITE" id="PS51462"/>
    </source>
</evidence>